<evidence type="ECO:0000256" key="7">
    <source>
        <dbReference type="SAM" id="Phobius"/>
    </source>
</evidence>
<evidence type="ECO:0000256" key="1">
    <source>
        <dbReference type="ARBA" id="ARBA00004651"/>
    </source>
</evidence>
<sequence length="174" mass="18999">MYETLMALYYSFFKIGLFGFGGGYAMISLIQEELACNNWLNLDEFLDIIAIAQMTPGPVSINSGTFVGYKISTATGSLIATLAVITPSFFMILLVARFFEKIKNSQYISYILRYLRPTVIGLIIAAALKIGKNSVGDVASVLIVLSVILIMAKTKIHPVIVIMLAGITGVIIYQ</sequence>
<dbReference type="PANTHER" id="PTHR43663">
    <property type="entry name" value="CHROMATE TRANSPORT PROTEIN-RELATED"/>
    <property type="match status" value="1"/>
</dbReference>
<evidence type="ECO:0000256" key="6">
    <source>
        <dbReference type="ARBA" id="ARBA00023136"/>
    </source>
</evidence>
<feature type="transmembrane region" description="Helical" evidence="7">
    <location>
        <begin position="78"/>
        <end position="99"/>
    </location>
</feature>
<dbReference type="InterPro" id="IPR052518">
    <property type="entry name" value="CHR_Transporter"/>
</dbReference>
<proteinExistence type="inferred from homology"/>
<dbReference type="HOGENOM" id="CLU_018106_1_2_9"/>
<dbReference type="GO" id="GO:0005886">
    <property type="term" value="C:plasma membrane"/>
    <property type="evidence" value="ECO:0007669"/>
    <property type="project" value="UniProtKB-SubCell"/>
</dbReference>
<dbReference type="InterPro" id="IPR003370">
    <property type="entry name" value="Chromate_transpt"/>
</dbReference>
<dbReference type="eggNOG" id="COG2059">
    <property type="taxonomic scope" value="Bacteria"/>
</dbReference>
<gene>
    <name evidence="8" type="ordered locus">Hore_04090</name>
</gene>
<dbReference type="Proteomes" id="UP000000719">
    <property type="component" value="Chromosome"/>
</dbReference>
<accession>B8D1U0</accession>
<feature type="transmembrane region" description="Helical" evidence="7">
    <location>
        <begin position="7"/>
        <end position="30"/>
    </location>
</feature>
<keyword evidence="6 7" id="KW-0472">Membrane</keyword>
<dbReference type="Pfam" id="PF02417">
    <property type="entry name" value="Chromate_transp"/>
    <property type="match status" value="1"/>
</dbReference>
<feature type="transmembrane region" description="Helical" evidence="7">
    <location>
        <begin position="111"/>
        <end position="128"/>
    </location>
</feature>
<evidence type="ECO:0000256" key="4">
    <source>
        <dbReference type="ARBA" id="ARBA00022692"/>
    </source>
</evidence>
<evidence type="ECO:0000313" key="9">
    <source>
        <dbReference type="Proteomes" id="UP000000719"/>
    </source>
</evidence>
<organism evidence="8 9">
    <name type="scientific">Halothermothrix orenii (strain H 168 / OCM 544 / DSM 9562)</name>
    <dbReference type="NCBI Taxonomy" id="373903"/>
    <lineage>
        <taxon>Bacteria</taxon>
        <taxon>Bacillati</taxon>
        <taxon>Bacillota</taxon>
        <taxon>Clostridia</taxon>
        <taxon>Halanaerobiales</taxon>
        <taxon>Halothermotrichaceae</taxon>
        <taxon>Halothermothrix</taxon>
    </lineage>
</organism>
<reference evidence="8 9" key="1">
    <citation type="journal article" date="2009" name="PLoS ONE">
        <title>Genome analysis of the anaerobic thermohalophilic bacterium Halothermothrix orenii.</title>
        <authorList>
            <person name="Mavromatis K."/>
            <person name="Ivanova N."/>
            <person name="Anderson I."/>
            <person name="Lykidis A."/>
            <person name="Hooper S.D."/>
            <person name="Sun H."/>
            <person name="Kunin V."/>
            <person name="Lapidus A."/>
            <person name="Hugenholtz P."/>
            <person name="Patel B."/>
            <person name="Kyrpides N.C."/>
        </authorList>
    </citation>
    <scope>NUCLEOTIDE SEQUENCE [LARGE SCALE GENOMIC DNA]</scope>
    <source>
        <strain evidence="9">H 168 / OCM 544 / DSM 9562</strain>
    </source>
</reference>
<evidence type="ECO:0000313" key="8">
    <source>
        <dbReference type="EMBL" id="ACL69167.1"/>
    </source>
</evidence>
<dbReference type="OrthoDB" id="9788907at2"/>
<dbReference type="EMBL" id="CP001098">
    <property type="protein sequence ID" value="ACL69167.1"/>
    <property type="molecule type" value="Genomic_DNA"/>
</dbReference>
<dbReference type="STRING" id="373903.Hore_04090"/>
<protein>
    <submittedName>
        <fullName evidence="8">Chromate transporter</fullName>
    </submittedName>
</protein>
<evidence type="ECO:0000256" key="2">
    <source>
        <dbReference type="ARBA" id="ARBA00005262"/>
    </source>
</evidence>
<evidence type="ECO:0000256" key="3">
    <source>
        <dbReference type="ARBA" id="ARBA00022475"/>
    </source>
</evidence>
<dbReference type="RefSeq" id="WP_012635355.1">
    <property type="nucleotide sequence ID" value="NC_011899.1"/>
</dbReference>
<keyword evidence="3" id="KW-1003">Cell membrane</keyword>
<comment type="subcellular location">
    <subcellularLocation>
        <location evidence="1">Cell membrane</location>
        <topology evidence="1">Multi-pass membrane protein</topology>
    </subcellularLocation>
</comment>
<comment type="similarity">
    <text evidence="2">Belongs to the chromate ion transporter (CHR) (TC 2.A.51) family.</text>
</comment>
<dbReference type="KEGG" id="hor:Hore_04090"/>
<evidence type="ECO:0000256" key="5">
    <source>
        <dbReference type="ARBA" id="ARBA00022989"/>
    </source>
</evidence>
<keyword evidence="5 7" id="KW-1133">Transmembrane helix</keyword>
<keyword evidence="9" id="KW-1185">Reference proteome</keyword>
<dbReference type="AlphaFoldDB" id="B8D1U0"/>
<feature type="transmembrane region" description="Helical" evidence="7">
    <location>
        <begin position="156"/>
        <end position="173"/>
    </location>
</feature>
<name>B8D1U0_HALOH</name>
<dbReference type="PANTHER" id="PTHR43663:SF1">
    <property type="entry name" value="CHROMATE TRANSPORTER"/>
    <property type="match status" value="1"/>
</dbReference>
<keyword evidence="4 7" id="KW-0812">Transmembrane</keyword>
<dbReference type="GO" id="GO:0015109">
    <property type="term" value="F:chromate transmembrane transporter activity"/>
    <property type="evidence" value="ECO:0007669"/>
    <property type="project" value="InterPro"/>
</dbReference>